<dbReference type="Pfam" id="PF00249">
    <property type="entry name" value="Myb_DNA-binding"/>
    <property type="match status" value="1"/>
</dbReference>
<organism evidence="2 3">
    <name type="scientific">Thamnocephalis sphaerospora</name>
    <dbReference type="NCBI Taxonomy" id="78915"/>
    <lineage>
        <taxon>Eukaryota</taxon>
        <taxon>Fungi</taxon>
        <taxon>Fungi incertae sedis</taxon>
        <taxon>Zoopagomycota</taxon>
        <taxon>Zoopagomycotina</taxon>
        <taxon>Zoopagomycetes</taxon>
        <taxon>Zoopagales</taxon>
        <taxon>Sigmoideomycetaceae</taxon>
        <taxon>Thamnocephalis</taxon>
    </lineage>
</organism>
<proteinExistence type="predicted"/>
<evidence type="ECO:0000313" key="3">
    <source>
        <dbReference type="Proteomes" id="UP000271241"/>
    </source>
</evidence>
<feature type="non-terminal residue" evidence="2">
    <location>
        <position position="1"/>
    </location>
</feature>
<keyword evidence="3" id="KW-1185">Reference proteome</keyword>
<protein>
    <recommendedName>
        <fullName evidence="1">Myb-like domain-containing protein</fullName>
    </recommendedName>
</protein>
<dbReference type="PROSITE" id="PS50090">
    <property type="entry name" value="MYB_LIKE"/>
    <property type="match status" value="1"/>
</dbReference>
<accession>A0A4P9XX81</accession>
<dbReference type="AlphaFoldDB" id="A0A4P9XX81"/>
<dbReference type="OrthoDB" id="10258692at2759"/>
<dbReference type="EMBL" id="KZ992430">
    <property type="protein sequence ID" value="RKP10978.1"/>
    <property type="molecule type" value="Genomic_DNA"/>
</dbReference>
<name>A0A4P9XX81_9FUNG</name>
<sequence>LFRKNPNAYFYRHNEPGEEQWTGDWSQEEEDVFVQLAKEHGCGDKWGLFASYIPHR</sequence>
<gene>
    <name evidence="2" type="ORF">THASP1DRAFT_6690</name>
</gene>
<evidence type="ECO:0000313" key="2">
    <source>
        <dbReference type="EMBL" id="RKP10978.1"/>
    </source>
</evidence>
<feature type="non-terminal residue" evidence="2">
    <location>
        <position position="56"/>
    </location>
</feature>
<dbReference type="InterPro" id="IPR009057">
    <property type="entry name" value="Homeodomain-like_sf"/>
</dbReference>
<dbReference type="InterPro" id="IPR001005">
    <property type="entry name" value="SANT/Myb"/>
</dbReference>
<feature type="domain" description="Myb-like" evidence="1">
    <location>
        <begin position="17"/>
        <end position="56"/>
    </location>
</feature>
<reference evidence="3" key="1">
    <citation type="journal article" date="2018" name="Nat. Microbiol.">
        <title>Leveraging single-cell genomics to expand the fungal tree of life.</title>
        <authorList>
            <person name="Ahrendt S.R."/>
            <person name="Quandt C.A."/>
            <person name="Ciobanu D."/>
            <person name="Clum A."/>
            <person name="Salamov A."/>
            <person name="Andreopoulos B."/>
            <person name="Cheng J.F."/>
            <person name="Woyke T."/>
            <person name="Pelin A."/>
            <person name="Henrissat B."/>
            <person name="Reynolds N.K."/>
            <person name="Benny G.L."/>
            <person name="Smith M.E."/>
            <person name="James T.Y."/>
            <person name="Grigoriev I.V."/>
        </authorList>
    </citation>
    <scope>NUCLEOTIDE SEQUENCE [LARGE SCALE GENOMIC DNA]</scope>
    <source>
        <strain evidence="3">RSA 1356</strain>
    </source>
</reference>
<dbReference type="Proteomes" id="UP000271241">
    <property type="component" value="Unassembled WGS sequence"/>
</dbReference>
<evidence type="ECO:0000259" key="1">
    <source>
        <dbReference type="PROSITE" id="PS50090"/>
    </source>
</evidence>
<dbReference type="CDD" id="cd00167">
    <property type="entry name" value="SANT"/>
    <property type="match status" value="1"/>
</dbReference>
<dbReference type="SUPFAM" id="SSF46689">
    <property type="entry name" value="Homeodomain-like"/>
    <property type="match status" value="1"/>
</dbReference>